<dbReference type="CDD" id="cd01276">
    <property type="entry name" value="PKCI_related"/>
    <property type="match status" value="1"/>
</dbReference>
<protein>
    <submittedName>
        <fullName evidence="4">Histidine triad nucleotide-binding protein</fullName>
    </submittedName>
</protein>
<sequence>MSNSSIFKQIVEKKISANIIYEDKKITAFEDIKPKAPVHILIIPNIFIASLNDINKKNKDILGHMFYIAVNIAKEKKISKEGYRIVVNCNKNAGQEIEYLHMHLLGGKKLSVLL</sequence>
<comment type="caution">
    <text evidence="2">Lacks conserved residue(s) required for the propagation of feature annotation.</text>
</comment>
<organism evidence="4 5">
    <name type="scientific">Buchnera aphidicola</name>
    <name type="common">Lipaphis pseudobrassicae</name>
    <dbReference type="NCBI Taxonomy" id="1258543"/>
    <lineage>
        <taxon>Bacteria</taxon>
        <taxon>Pseudomonadati</taxon>
        <taxon>Pseudomonadota</taxon>
        <taxon>Gammaproteobacteria</taxon>
        <taxon>Enterobacterales</taxon>
        <taxon>Erwiniaceae</taxon>
        <taxon>Buchnera</taxon>
    </lineage>
</organism>
<accession>A0A4D6XXN2</accession>
<dbReference type="Proteomes" id="UP000298564">
    <property type="component" value="Chromosome"/>
</dbReference>
<gene>
    <name evidence="4" type="ORF">D9V70_01830</name>
</gene>
<proteinExistence type="predicted"/>
<dbReference type="SUPFAM" id="SSF54197">
    <property type="entry name" value="HIT-like"/>
    <property type="match status" value="1"/>
</dbReference>
<dbReference type="AlphaFoldDB" id="A0A4D6XXN2"/>
<feature type="domain" description="HIT" evidence="3">
    <location>
        <begin position="6"/>
        <end position="114"/>
    </location>
</feature>
<dbReference type="OrthoDB" id="9784774at2"/>
<evidence type="ECO:0000256" key="1">
    <source>
        <dbReference type="PIRSR" id="PIRSR601310-1"/>
    </source>
</evidence>
<dbReference type="PANTHER" id="PTHR23089">
    <property type="entry name" value="HISTIDINE TRIAD HIT PROTEIN"/>
    <property type="match status" value="1"/>
</dbReference>
<dbReference type="InterPro" id="IPR036265">
    <property type="entry name" value="HIT-like_sf"/>
</dbReference>
<evidence type="ECO:0000256" key="2">
    <source>
        <dbReference type="PROSITE-ProRule" id="PRU00464"/>
    </source>
</evidence>
<dbReference type="PROSITE" id="PS00892">
    <property type="entry name" value="HIT_1"/>
    <property type="match status" value="1"/>
</dbReference>
<dbReference type="Pfam" id="PF01230">
    <property type="entry name" value="HIT"/>
    <property type="match status" value="1"/>
</dbReference>
<reference evidence="4 5" key="1">
    <citation type="submission" date="2018-12" db="EMBL/GenBank/DDBJ databases">
        <authorList>
            <person name="Chong R.A."/>
        </authorList>
    </citation>
    <scope>NUCLEOTIDE SEQUENCE [LARGE SCALE GENOMIC DNA]</scope>
    <source>
        <strain evidence="4 5">Lps</strain>
    </source>
</reference>
<feature type="active site" description="Tele-AMP-histidine intermediate" evidence="1">
    <location>
        <position position="101"/>
    </location>
</feature>
<name>A0A4D6XXN2_9GAMM</name>
<dbReference type="InterPro" id="IPR011146">
    <property type="entry name" value="HIT-like"/>
</dbReference>
<dbReference type="RefSeq" id="WP_158356056.1">
    <property type="nucleotide sequence ID" value="NZ_CP034870.1"/>
</dbReference>
<dbReference type="EMBL" id="CP034870">
    <property type="protein sequence ID" value="QCI22216.1"/>
    <property type="molecule type" value="Genomic_DNA"/>
</dbReference>
<dbReference type="PROSITE" id="PS51084">
    <property type="entry name" value="HIT_2"/>
    <property type="match status" value="1"/>
</dbReference>
<dbReference type="Gene3D" id="3.30.428.10">
    <property type="entry name" value="HIT-like"/>
    <property type="match status" value="1"/>
</dbReference>
<reference evidence="4 5" key="2">
    <citation type="submission" date="2019-05" db="EMBL/GenBank/DDBJ databases">
        <title>Genome evolution of the obligate endosymbiont Buchnera aphidicola.</title>
        <authorList>
            <person name="Moran N.A."/>
        </authorList>
    </citation>
    <scope>NUCLEOTIDE SEQUENCE [LARGE SCALE GENOMIC DNA]</scope>
    <source>
        <strain evidence="4 5">Lps</strain>
    </source>
</reference>
<dbReference type="GO" id="GO:0003824">
    <property type="term" value="F:catalytic activity"/>
    <property type="evidence" value="ECO:0007669"/>
    <property type="project" value="InterPro"/>
</dbReference>
<evidence type="ECO:0000313" key="4">
    <source>
        <dbReference type="EMBL" id="QCI22216.1"/>
    </source>
</evidence>
<evidence type="ECO:0000313" key="5">
    <source>
        <dbReference type="Proteomes" id="UP000298564"/>
    </source>
</evidence>
<evidence type="ECO:0000259" key="3">
    <source>
        <dbReference type="PROSITE" id="PS51084"/>
    </source>
</evidence>
<dbReference type="InterPro" id="IPR019808">
    <property type="entry name" value="Histidine_triad_CS"/>
</dbReference>
<dbReference type="PRINTS" id="PR00332">
    <property type="entry name" value="HISTRIAD"/>
</dbReference>
<dbReference type="InterPro" id="IPR001310">
    <property type="entry name" value="Histidine_triad_HIT"/>
</dbReference>